<keyword evidence="3" id="KW-0227">DNA damage</keyword>
<dbReference type="Pfam" id="PF02586">
    <property type="entry name" value="SRAP"/>
    <property type="match status" value="1"/>
</dbReference>
<keyword evidence="4 8" id="KW-0378">Hydrolase</keyword>
<dbReference type="Proteomes" id="UP000009881">
    <property type="component" value="Unassembled WGS sequence"/>
</dbReference>
<evidence type="ECO:0000313" key="10">
    <source>
        <dbReference type="Proteomes" id="UP000009881"/>
    </source>
</evidence>
<dbReference type="SUPFAM" id="SSF143081">
    <property type="entry name" value="BB1717-like"/>
    <property type="match status" value="1"/>
</dbReference>
<evidence type="ECO:0000256" key="6">
    <source>
        <dbReference type="ARBA" id="ARBA00023125"/>
    </source>
</evidence>
<accession>K9GS56</accession>
<gene>
    <name evidence="9" type="ORF">C882_1425</name>
</gene>
<dbReference type="GO" id="GO:0003697">
    <property type="term" value="F:single-stranded DNA binding"/>
    <property type="evidence" value="ECO:0007669"/>
    <property type="project" value="InterPro"/>
</dbReference>
<keyword evidence="2 8" id="KW-0645">Protease</keyword>
<dbReference type="InterPro" id="IPR036590">
    <property type="entry name" value="SRAP-like"/>
</dbReference>
<evidence type="ECO:0000256" key="7">
    <source>
        <dbReference type="ARBA" id="ARBA00023239"/>
    </source>
</evidence>
<dbReference type="EMBL" id="ANHY01000019">
    <property type="protein sequence ID" value="EKV27579.1"/>
    <property type="molecule type" value="Genomic_DNA"/>
</dbReference>
<evidence type="ECO:0000313" key="9">
    <source>
        <dbReference type="EMBL" id="EKV27579.1"/>
    </source>
</evidence>
<evidence type="ECO:0000256" key="2">
    <source>
        <dbReference type="ARBA" id="ARBA00022670"/>
    </source>
</evidence>
<organism evidence="9 10">
    <name type="scientific">Caenispirillum salinarum AK4</name>
    <dbReference type="NCBI Taxonomy" id="1238182"/>
    <lineage>
        <taxon>Bacteria</taxon>
        <taxon>Pseudomonadati</taxon>
        <taxon>Pseudomonadota</taxon>
        <taxon>Alphaproteobacteria</taxon>
        <taxon>Rhodospirillales</taxon>
        <taxon>Novispirillaceae</taxon>
        <taxon>Caenispirillum</taxon>
    </lineage>
</organism>
<keyword evidence="6" id="KW-0238">DNA-binding</keyword>
<evidence type="ECO:0000256" key="5">
    <source>
        <dbReference type="ARBA" id="ARBA00023124"/>
    </source>
</evidence>
<keyword evidence="5" id="KW-0190">Covalent protein-DNA linkage</keyword>
<dbReference type="GO" id="GO:0016829">
    <property type="term" value="F:lyase activity"/>
    <property type="evidence" value="ECO:0007669"/>
    <property type="project" value="UniProtKB-KW"/>
</dbReference>
<dbReference type="eggNOG" id="COG2135">
    <property type="taxonomic scope" value="Bacteria"/>
</dbReference>
<evidence type="ECO:0000256" key="1">
    <source>
        <dbReference type="ARBA" id="ARBA00008136"/>
    </source>
</evidence>
<comment type="similarity">
    <text evidence="1 8">Belongs to the SOS response-associated peptidase family.</text>
</comment>
<protein>
    <recommendedName>
        <fullName evidence="8">Abasic site processing protein</fullName>
        <ecNumber evidence="8">3.4.-.-</ecNumber>
    </recommendedName>
</protein>
<dbReference type="InterPro" id="IPR003738">
    <property type="entry name" value="SRAP"/>
</dbReference>
<dbReference type="PANTHER" id="PTHR13604:SF0">
    <property type="entry name" value="ABASIC SITE PROCESSING PROTEIN HMCES"/>
    <property type="match status" value="1"/>
</dbReference>
<dbReference type="GO" id="GO:0006508">
    <property type="term" value="P:proteolysis"/>
    <property type="evidence" value="ECO:0007669"/>
    <property type="project" value="UniProtKB-KW"/>
</dbReference>
<dbReference type="AlphaFoldDB" id="K9GS56"/>
<dbReference type="STRING" id="1238182.C882_1425"/>
<dbReference type="EC" id="3.4.-.-" evidence="8"/>
<reference evidence="9 10" key="1">
    <citation type="journal article" date="2013" name="Genome Announc.">
        <title>Draft Genome Sequence of an Alphaproteobacterium, Caenispirillum salinarum AK4(T), Isolated from a Solar Saltern.</title>
        <authorList>
            <person name="Khatri I."/>
            <person name="Singh A."/>
            <person name="Korpole S."/>
            <person name="Pinnaka A.K."/>
            <person name="Subramanian S."/>
        </authorList>
    </citation>
    <scope>NUCLEOTIDE SEQUENCE [LARGE SCALE GENOMIC DNA]</scope>
    <source>
        <strain evidence="9 10">AK4</strain>
    </source>
</reference>
<dbReference type="PANTHER" id="PTHR13604">
    <property type="entry name" value="DC12-RELATED"/>
    <property type="match status" value="1"/>
</dbReference>
<comment type="caution">
    <text evidence="9">The sequence shown here is derived from an EMBL/GenBank/DDBJ whole genome shotgun (WGS) entry which is preliminary data.</text>
</comment>
<dbReference type="Gene3D" id="3.90.1680.10">
    <property type="entry name" value="SOS response associated peptidase-like"/>
    <property type="match status" value="1"/>
</dbReference>
<keyword evidence="10" id="KW-1185">Reference proteome</keyword>
<name>K9GS56_9PROT</name>
<evidence type="ECO:0000256" key="4">
    <source>
        <dbReference type="ARBA" id="ARBA00022801"/>
    </source>
</evidence>
<dbReference type="GO" id="GO:0008233">
    <property type="term" value="F:peptidase activity"/>
    <property type="evidence" value="ECO:0007669"/>
    <property type="project" value="UniProtKB-KW"/>
</dbReference>
<keyword evidence="7" id="KW-0456">Lyase</keyword>
<dbReference type="PATRIC" id="fig|1238182.3.peg.3639"/>
<evidence type="ECO:0000256" key="8">
    <source>
        <dbReference type="RuleBase" id="RU364100"/>
    </source>
</evidence>
<dbReference type="GO" id="GO:0106300">
    <property type="term" value="P:protein-DNA covalent cross-linking repair"/>
    <property type="evidence" value="ECO:0007669"/>
    <property type="project" value="InterPro"/>
</dbReference>
<proteinExistence type="inferred from homology"/>
<evidence type="ECO:0000256" key="3">
    <source>
        <dbReference type="ARBA" id="ARBA00022763"/>
    </source>
</evidence>
<sequence length="190" mass="20746">MDLVHRYGLTAPPRAPLPIPEIRPTDAAPVVKGGSGVLLRKHFGIASRKDGKPLINARSETLTEKPTFRRLLDNRVLVPATAYFEWRKDGKAKHRNTIAPGQGDPEPRGEVALFSFAALYEGEHFTIITGAPSPSIAHVHDRMPLILPREAEALWLSNAPFDDVAHLLRPYEDPIAAVEDAPAGPGGLFD</sequence>